<dbReference type="InterPro" id="IPR014752">
    <property type="entry name" value="Arrestin-like_C"/>
</dbReference>
<reference evidence="3" key="1">
    <citation type="submission" date="2022-07" db="EMBL/GenBank/DDBJ databases">
        <title>Phylogenomic reconstructions and comparative analyses of Kickxellomycotina fungi.</title>
        <authorList>
            <person name="Reynolds N.K."/>
            <person name="Stajich J.E."/>
            <person name="Barry K."/>
            <person name="Grigoriev I.V."/>
            <person name="Crous P."/>
            <person name="Smith M.E."/>
        </authorList>
    </citation>
    <scope>NUCLEOTIDE SEQUENCE</scope>
    <source>
        <strain evidence="3">NBRC 105413</strain>
    </source>
</reference>
<keyword evidence="4" id="KW-1185">Reference proteome</keyword>
<dbReference type="GO" id="GO:0070086">
    <property type="term" value="P:ubiquitin-dependent endocytosis"/>
    <property type="evidence" value="ECO:0007669"/>
    <property type="project" value="TreeGrafter"/>
</dbReference>
<evidence type="ECO:0008006" key="5">
    <source>
        <dbReference type="Google" id="ProtNLM"/>
    </source>
</evidence>
<dbReference type="PANTHER" id="PTHR11188:SF17">
    <property type="entry name" value="FI21816P1"/>
    <property type="match status" value="1"/>
</dbReference>
<protein>
    <recommendedName>
        <fullName evidence="5">Arrestin C-terminal-like domain-containing protein</fullName>
    </recommendedName>
</protein>
<dbReference type="GO" id="GO:0030674">
    <property type="term" value="F:protein-macromolecule adaptor activity"/>
    <property type="evidence" value="ECO:0007669"/>
    <property type="project" value="TreeGrafter"/>
</dbReference>
<organism evidence="3 4">
    <name type="scientific">Coemansia asiatica</name>
    <dbReference type="NCBI Taxonomy" id="1052880"/>
    <lineage>
        <taxon>Eukaryota</taxon>
        <taxon>Fungi</taxon>
        <taxon>Fungi incertae sedis</taxon>
        <taxon>Zoopagomycota</taxon>
        <taxon>Kickxellomycotina</taxon>
        <taxon>Kickxellomycetes</taxon>
        <taxon>Kickxellales</taxon>
        <taxon>Kickxellaceae</taxon>
        <taxon>Coemansia</taxon>
    </lineage>
</organism>
<evidence type="ECO:0000259" key="2">
    <source>
        <dbReference type="Pfam" id="PF02752"/>
    </source>
</evidence>
<dbReference type="Gene3D" id="2.60.40.640">
    <property type="match status" value="1"/>
</dbReference>
<comment type="caution">
    <text evidence="3">The sequence shown here is derived from an EMBL/GenBank/DDBJ whole genome shotgun (WGS) entry which is preliminary data.</text>
</comment>
<evidence type="ECO:0000313" key="4">
    <source>
        <dbReference type="Proteomes" id="UP001145021"/>
    </source>
</evidence>
<dbReference type="EMBL" id="JANBOH010000176">
    <property type="protein sequence ID" value="KAJ1644306.1"/>
    <property type="molecule type" value="Genomic_DNA"/>
</dbReference>
<dbReference type="AlphaFoldDB" id="A0A9W8CJ12"/>
<dbReference type="InterPro" id="IPR011021">
    <property type="entry name" value="Arrestin-like_N"/>
</dbReference>
<sequence length="380" mass="41773">MAHLFSKSDSAIMAIEPDVPAVCLYGERNDSAGCVLSGNVRLYLQKPTKIKSLTVTFRGVQHLKTPSASSEERSELLHLTTRALIEDNQTLLSDQENRHIRLGMGIHCLRFEFIVPGDIPATISTGCGSNAYSLEAELLQRGLRPRCTARIKMPILRCPSNGGQWAASVFDTLSVGAQWDTRVSVNLSHDICAVGDGEACEFVVTIGASEKNLRLMALDLQLREIQTMFSCKSGSSSVVYKQTRVVGQKQKIFGSRGLLIADHTDHSVRVMVPAAFNGVQFDYECANFMVAHRLVLTVLIYTPDDKNVEITIPVQIAVVPQCGIKESLTLPLYERISDDRLLQSSPLPGYVSEMLDCVDSLSLPPVYPAAREMILPAYSE</sequence>
<evidence type="ECO:0000259" key="1">
    <source>
        <dbReference type="Pfam" id="PF00339"/>
    </source>
</evidence>
<dbReference type="GO" id="GO:0005886">
    <property type="term" value="C:plasma membrane"/>
    <property type="evidence" value="ECO:0007669"/>
    <property type="project" value="TreeGrafter"/>
</dbReference>
<dbReference type="Pfam" id="PF00339">
    <property type="entry name" value="Arrestin_N"/>
    <property type="match status" value="1"/>
</dbReference>
<dbReference type="InterPro" id="IPR011022">
    <property type="entry name" value="Arrestin_C-like"/>
</dbReference>
<accession>A0A9W8CJ12</accession>
<feature type="domain" description="Arrestin C-terminal-like" evidence="2">
    <location>
        <begin position="179"/>
        <end position="320"/>
    </location>
</feature>
<evidence type="ECO:0000313" key="3">
    <source>
        <dbReference type="EMBL" id="KAJ1644306.1"/>
    </source>
</evidence>
<dbReference type="GO" id="GO:0005829">
    <property type="term" value="C:cytosol"/>
    <property type="evidence" value="ECO:0007669"/>
    <property type="project" value="TreeGrafter"/>
</dbReference>
<name>A0A9W8CJ12_9FUNG</name>
<dbReference type="Proteomes" id="UP001145021">
    <property type="component" value="Unassembled WGS sequence"/>
</dbReference>
<proteinExistence type="predicted"/>
<gene>
    <name evidence="3" type="ORF">LPJ64_004005</name>
</gene>
<dbReference type="InterPro" id="IPR050357">
    <property type="entry name" value="Arrestin_domain-protein"/>
</dbReference>
<dbReference type="PANTHER" id="PTHR11188">
    <property type="entry name" value="ARRESTIN DOMAIN CONTAINING PROTEIN"/>
    <property type="match status" value="1"/>
</dbReference>
<dbReference type="Pfam" id="PF02752">
    <property type="entry name" value="Arrestin_C"/>
    <property type="match status" value="1"/>
</dbReference>
<dbReference type="GO" id="GO:0031625">
    <property type="term" value="F:ubiquitin protein ligase binding"/>
    <property type="evidence" value="ECO:0007669"/>
    <property type="project" value="TreeGrafter"/>
</dbReference>
<feature type="domain" description="Arrestin-like N-terminal" evidence="1">
    <location>
        <begin position="30"/>
        <end position="140"/>
    </location>
</feature>